<evidence type="ECO:0000313" key="3">
    <source>
        <dbReference type="Proteomes" id="UP001280581"/>
    </source>
</evidence>
<dbReference type="Proteomes" id="UP001280581">
    <property type="component" value="Unassembled WGS sequence"/>
</dbReference>
<dbReference type="AlphaFoldDB" id="A0AAN6RIE7"/>
<gene>
    <name evidence="2" type="ORF">GRF29_44g878979</name>
</gene>
<comment type="caution">
    <text evidence="2">The sequence shown here is derived from an EMBL/GenBank/DDBJ whole genome shotgun (WGS) entry which is preliminary data.</text>
</comment>
<accession>A0AAN6RIE7</accession>
<keyword evidence="1" id="KW-0732">Signal</keyword>
<organism evidence="2 3">
    <name type="scientific">Pseudopithomyces chartarum</name>
    <dbReference type="NCBI Taxonomy" id="1892770"/>
    <lineage>
        <taxon>Eukaryota</taxon>
        <taxon>Fungi</taxon>
        <taxon>Dikarya</taxon>
        <taxon>Ascomycota</taxon>
        <taxon>Pezizomycotina</taxon>
        <taxon>Dothideomycetes</taxon>
        <taxon>Pleosporomycetidae</taxon>
        <taxon>Pleosporales</taxon>
        <taxon>Massarineae</taxon>
        <taxon>Didymosphaeriaceae</taxon>
        <taxon>Pseudopithomyces</taxon>
    </lineage>
</organism>
<feature type="chain" id="PRO_5042891608" evidence="1">
    <location>
        <begin position="21"/>
        <end position="180"/>
    </location>
</feature>
<dbReference type="EMBL" id="WVTA01000005">
    <property type="protein sequence ID" value="KAK3209870.1"/>
    <property type="molecule type" value="Genomic_DNA"/>
</dbReference>
<protein>
    <submittedName>
        <fullName evidence="2">Uncharacterized protein</fullName>
    </submittedName>
</protein>
<proteinExistence type="predicted"/>
<evidence type="ECO:0000313" key="2">
    <source>
        <dbReference type="EMBL" id="KAK3209870.1"/>
    </source>
</evidence>
<name>A0AAN6RIE7_9PLEO</name>
<evidence type="ECO:0000256" key="1">
    <source>
        <dbReference type="SAM" id="SignalP"/>
    </source>
</evidence>
<reference evidence="2 3" key="1">
    <citation type="submission" date="2021-02" db="EMBL/GenBank/DDBJ databases">
        <title>Genome assembly of Pseudopithomyces chartarum.</title>
        <authorList>
            <person name="Jauregui R."/>
            <person name="Singh J."/>
            <person name="Voisey C."/>
        </authorList>
    </citation>
    <scope>NUCLEOTIDE SEQUENCE [LARGE SCALE GENOMIC DNA]</scope>
    <source>
        <strain evidence="2 3">AGR01</strain>
    </source>
</reference>
<keyword evidence="3" id="KW-1185">Reference proteome</keyword>
<feature type="signal peptide" evidence="1">
    <location>
        <begin position="1"/>
        <end position="20"/>
    </location>
</feature>
<sequence length="180" mass="19410">MRLLVVSSLLLGVLPYMAVAHPALPPTTDATTAPAAKAHNIYLATCVPRSKNNDDDPTPKDNFTIIAYFKQPLNLTDVDPDTKAPKPDKAALVSQPPEPWEGVKWRVKVWRDKLFSASIAADAAKGTKGALAGDAKLDNEDYICFKDGETAIRVREDGARGNCVADYWCAGLETGKGDNV</sequence>